<reference evidence="3 4" key="1">
    <citation type="submission" date="2016-11" db="EMBL/GenBank/DDBJ databases">
        <authorList>
            <person name="Varghese N."/>
            <person name="Submissions S."/>
        </authorList>
    </citation>
    <scope>NUCLEOTIDE SEQUENCE [LARGE SCALE GENOMIC DNA]</scope>
    <source>
        <strain evidence="3 4">DSM 21988</strain>
    </source>
</reference>
<gene>
    <name evidence="3" type="ORF">SAMN02745911_2666</name>
</gene>
<evidence type="ECO:0000256" key="1">
    <source>
        <dbReference type="SAM" id="SignalP"/>
    </source>
</evidence>
<name>A0ABY1IMR4_9HYPH</name>
<dbReference type="Proteomes" id="UP000184290">
    <property type="component" value="Unassembled WGS sequence"/>
</dbReference>
<dbReference type="SUPFAM" id="SSF53955">
    <property type="entry name" value="Lysozyme-like"/>
    <property type="match status" value="1"/>
</dbReference>
<feature type="signal peptide" evidence="1">
    <location>
        <begin position="1"/>
        <end position="27"/>
    </location>
</feature>
<dbReference type="InterPro" id="IPR023346">
    <property type="entry name" value="Lysozyme-like_dom_sf"/>
</dbReference>
<dbReference type="RefSeq" id="WP_409359968.1">
    <property type="nucleotide sequence ID" value="NZ_FQZC01000003.1"/>
</dbReference>
<organism evidence="3 4">
    <name type="scientific">Aureimonas altamirensis DSM 21988</name>
    <dbReference type="NCBI Taxonomy" id="1121026"/>
    <lineage>
        <taxon>Bacteria</taxon>
        <taxon>Pseudomonadati</taxon>
        <taxon>Pseudomonadota</taxon>
        <taxon>Alphaproteobacteria</taxon>
        <taxon>Hyphomicrobiales</taxon>
        <taxon>Aurantimonadaceae</taxon>
        <taxon>Aureimonas</taxon>
    </lineage>
</organism>
<dbReference type="InterPro" id="IPR045795">
    <property type="entry name" value="SLT_4"/>
</dbReference>
<dbReference type="CDD" id="cd00442">
    <property type="entry name" value="Lyz-like"/>
    <property type="match status" value="1"/>
</dbReference>
<evidence type="ECO:0000313" key="4">
    <source>
        <dbReference type="Proteomes" id="UP000184290"/>
    </source>
</evidence>
<dbReference type="Pfam" id="PF19489">
    <property type="entry name" value="SLT_4"/>
    <property type="match status" value="1"/>
</dbReference>
<feature type="chain" id="PRO_5045777906" description="Transglycosylase SLT domain-containing protein" evidence="1">
    <location>
        <begin position="28"/>
        <end position="201"/>
    </location>
</feature>
<dbReference type="Gene3D" id="1.10.530.10">
    <property type="match status" value="1"/>
</dbReference>
<evidence type="ECO:0000259" key="2">
    <source>
        <dbReference type="Pfam" id="PF19489"/>
    </source>
</evidence>
<evidence type="ECO:0000313" key="3">
    <source>
        <dbReference type="EMBL" id="SHJ49495.1"/>
    </source>
</evidence>
<feature type="domain" description="Transglycosylase SLT" evidence="2">
    <location>
        <begin position="15"/>
        <end position="200"/>
    </location>
</feature>
<keyword evidence="4" id="KW-1185">Reference proteome</keyword>
<accession>A0ABY1IMR4</accession>
<sequence length="201" mass="22857">MPYPAGMIRVAKQYLLLALVLPLAACASAPTNTANSCAIFQQKDGLFNNWERAAERTQKEFGVPVPILMATIQAESNFEARARPQRTKLLGFIPWKRKSTAYGYAQALDGTWEEYKRRTGRSMARRNDFSDAIHFVGWYHYTSHQRNGISRTDPYNLYLAYYSGHAGYARGSWRSNSAIQGAARRTATMANRYEAQLRNCR</sequence>
<proteinExistence type="predicted"/>
<protein>
    <recommendedName>
        <fullName evidence="2">Transglycosylase SLT domain-containing protein</fullName>
    </recommendedName>
</protein>
<keyword evidence="1" id="KW-0732">Signal</keyword>
<comment type="caution">
    <text evidence="3">The sequence shown here is derived from an EMBL/GenBank/DDBJ whole genome shotgun (WGS) entry which is preliminary data.</text>
</comment>
<dbReference type="EMBL" id="FQZC01000003">
    <property type="protein sequence ID" value="SHJ49495.1"/>
    <property type="molecule type" value="Genomic_DNA"/>
</dbReference>